<accession>A0A0H5RBB2</accession>
<name>A0A0H5RBB2_9EUKA</name>
<proteinExistence type="predicted"/>
<keyword evidence="1" id="KW-1133">Transmembrane helix</keyword>
<protein>
    <submittedName>
        <fullName evidence="2">Uncharacterized protein</fullName>
    </submittedName>
</protein>
<evidence type="ECO:0000313" key="2">
    <source>
        <dbReference type="EMBL" id="CRZ11096.1"/>
    </source>
</evidence>
<keyword evidence="1" id="KW-0812">Transmembrane</keyword>
<organism evidence="2">
    <name type="scientific">Spongospora subterranea</name>
    <dbReference type="NCBI Taxonomy" id="70186"/>
    <lineage>
        <taxon>Eukaryota</taxon>
        <taxon>Sar</taxon>
        <taxon>Rhizaria</taxon>
        <taxon>Endomyxa</taxon>
        <taxon>Phytomyxea</taxon>
        <taxon>Plasmodiophorida</taxon>
        <taxon>Plasmodiophoridae</taxon>
        <taxon>Spongospora</taxon>
    </lineage>
</organism>
<keyword evidence="1" id="KW-0472">Membrane</keyword>
<dbReference type="AlphaFoldDB" id="A0A0H5RBB2"/>
<evidence type="ECO:0000256" key="1">
    <source>
        <dbReference type="SAM" id="Phobius"/>
    </source>
</evidence>
<sequence>MNVSVPSGVFSVDQVQTLFIADMESAIPQSDSVNVNSVVKLNVDRYGIDFTVTCKDLSYPVADSIAGQLLDVNSTLRQGIITRGVQGGFVPVKNDEKSPEGDGYEPVYAVVAVFVVAFVLVMALIKRCMPKQHQLVSTSVDARDLDPSFPKSPSQHSHAIRLPKFSAISQARRTSFEVPVNLKSHGLP</sequence>
<dbReference type="EMBL" id="HACM01010654">
    <property type="protein sequence ID" value="CRZ11096.1"/>
    <property type="molecule type" value="Transcribed_RNA"/>
</dbReference>
<feature type="transmembrane region" description="Helical" evidence="1">
    <location>
        <begin position="107"/>
        <end position="125"/>
    </location>
</feature>
<reference evidence="2" key="1">
    <citation type="submission" date="2015-04" db="EMBL/GenBank/DDBJ databases">
        <title>The genome sequence of the plant pathogenic Rhizarian Plasmodiophora brassicae reveals insights in its biotrophic life cycle and the origin of chitin synthesis.</title>
        <authorList>
            <person name="Schwelm A."/>
            <person name="Fogelqvist J."/>
            <person name="Knaust A."/>
            <person name="Julke S."/>
            <person name="Lilja T."/>
            <person name="Dhandapani V."/>
            <person name="Bonilla-Rosso G."/>
            <person name="Karlsson M."/>
            <person name="Shevchenko A."/>
            <person name="Choi S.R."/>
            <person name="Kim H.G."/>
            <person name="Park J.Y."/>
            <person name="Lim Y.P."/>
            <person name="Ludwig-Muller J."/>
            <person name="Dixelius C."/>
        </authorList>
    </citation>
    <scope>NUCLEOTIDE SEQUENCE</scope>
    <source>
        <tissue evidence="2">Potato root galls</tissue>
    </source>
</reference>